<gene>
    <name evidence="8" type="ORF">SAMN05660461_0482</name>
</gene>
<protein>
    <submittedName>
        <fullName evidence="8">SusD family protein</fullName>
    </submittedName>
</protein>
<feature type="domain" description="RagB/SusD" evidence="6">
    <location>
        <begin position="357"/>
        <end position="451"/>
    </location>
</feature>
<keyword evidence="4" id="KW-0472">Membrane</keyword>
<keyword evidence="3" id="KW-0732">Signal</keyword>
<comment type="similarity">
    <text evidence="2">Belongs to the SusD family.</text>
</comment>
<dbReference type="AlphaFoldDB" id="A0A1T5N5G2"/>
<evidence type="ECO:0000256" key="4">
    <source>
        <dbReference type="ARBA" id="ARBA00023136"/>
    </source>
</evidence>
<evidence type="ECO:0000256" key="5">
    <source>
        <dbReference type="ARBA" id="ARBA00023237"/>
    </source>
</evidence>
<organism evidence="8 9">
    <name type="scientific">Chitinophaga ginsengisegetis</name>
    <dbReference type="NCBI Taxonomy" id="393003"/>
    <lineage>
        <taxon>Bacteria</taxon>
        <taxon>Pseudomonadati</taxon>
        <taxon>Bacteroidota</taxon>
        <taxon>Chitinophagia</taxon>
        <taxon>Chitinophagales</taxon>
        <taxon>Chitinophagaceae</taxon>
        <taxon>Chitinophaga</taxon>
    </lineage>
</organism>
<dbReference type="STRING" id="393003.SAMN05660461_0482"/>
<evidence type="ECO:0000259" key="7">
    <source>
        <dbReference type="Pfam" id="PF14322"/>
    </source>
</evidence>
<dbReference type="InterPro" id="IPR012944">
    <property type="entry name" value="SusD_RagB_dom"/>
</dbReference>
<proteinExistence type="inferred from homology"/>
<dbReference type="PROSITE" id="PS51257">
    <property type="entry name" value="PROKAR_LIPOPROTEIN"/>
    <property type="match status" value="1"/>
</dbReference>
<reference evidence="8 9" key="1">
    <citation type="submission" date="2017-02" db="EMBL/GenBank/DDBJ databases">
        <authorList>
            <person name="Peterson S.W."/>
        </authorList>
    </citation>
    <scope>NUCLEOTIDE SEQUENCE [LARGE SCALE GENOMIC DNA]</scope>
    <source>
        <strain evidence="8 9">DSM 18108</strain>
    </source>
</reference>
<dbReference type="Pfam" id="PF07980">
    <property type="entry name" value="SusD_RagB"/>
    <property type="match status" value="1"/>
</dbReference>
<feature type="domain" description="SusD-like N-terminal" evidence="7">
    <location>
        <begin position="110"/>
        <end position="226"/>
    </location>
</feature>
<keyword evidence="5" id="KW-0998">Cell outer membrane</keyword>
<sequence>MKKSILYIIILITFISCKKSWLEIVPMGQRVASNMNDYELLMNDPGLYLYASSGGWQEPMFMGDEIAAEGTFFLNRSFIKERLFQWADTIYLTTNETGPAITVHNSQMYNLNKVILEVMEADGGTLQQKSIIRAEALATRAWSHFNMVNYYCRPYIASTAGTDPGFPMIDKADINTPAYPRGTLQQSYDFIINDLKEAIKTLPIKRAIATRMSKPAAEGLLGKVYLFMGKPAEALPYLQSALNQVAASGSPLLYNFNETLAPGGAFLPIDPMNGPRSPGQNPSDIQEAVLSKVWNCGPYTQLSNSGLVLAPQAVALYGANDLRLKLYTSRNPDNTPNAAGRLRKYGVQYARFGLQLPELYLLSAECKARNGDLTGAVADVETLRRNRMPVADATVPAATATNQTALVKFIIDERIREFAMEGYRWFDMRRLSVDPLFTGIGFKHSLYNANGSTTEYTLSLPNRLVLKFPRNIMDANPDMANNP</sequence>
<evidence type="ECO:0000256" key="2">
    <source>
        <dbReference type="ARBA" id="ARBA00006275"/>
    </source>
</evidence>
<evidence type="ECO:0000256" key="1">
    <source>
        <dbReference type="ARBA" id="ARBA00004442"/>
    </source>
</evidence>
<evidence type="ECO:0000313" key="9">
    <source>
        <dbReference type="Proteomes" id="UP000190166"/>
    </source>
</evidence>
<dbReference type="Pfam" id="PF14322">
    <property type="entry name" value="SusD-like_3"/>
    <property type="match status" value="1"/>
</dbReference>
<accession>A0A1T5N5G2</accession>
<evidence type="ECO:0000259" key="6">
    <source>
        <dbReference type="Pfam" id="PF07980"/>
    </source>
</evidence>
<evidence type="ECO:0000313" key="8">
    <source>
        <dbReference type="EMBL" id="SKC95686.1"/>
    </source>
</evidence>
<dbReference type="Proteomes" id="UP000190166">
    <property type="component" value="Unassembled WGS sequence"/>
</dbReference>
<comment type="subcellular location">
    <subcellularLocation>
        <location evidence="1">Cell outer membrane</location>
    </subcellularLocation>
</comment>
<dbReference type="SUPFAM" id="SSF48452">
    <property type="entry name" value="TPR-like"/>
    <property type="match status" value="1"/>
</dbReference>
<evidence type="ECO:0000256" key="3">
    <source>
        <dbReference type="ARBA" id="ARBA00022729"/>
    </source>
</evidence>
<keyword evidence="9" id="KW-1185">Reference proteome</keyword>
<dbReference type="InterPro" id="IPR033985">
    <property type="entry name" value="SusD-like_N"/>
</dbReference>
<dbReference type="InterPro" id="IPR011990">
    <property type="entry name" value="TPR-like_helical_dom_sf"/>
</dbReference>
<name>A0A1T5N5G2_9BACT</name>
<dbReference type="GO" id="GO:0009279">
    <property type="term" value="C:cell outer membrane"/>
    <property type="evidence" value="ECO:0007669"/>
    <property type="project" value="UniProtKB-SubCell"/>
</dbReference>
<dbReference type="Gene3D" id="1.25.40.390">
    <property type="match status" value="1"/>
</dbReference>
<dbReference type="EMBL" id="FUZZ01000001">
    <property type="protein sequence ID" value="SKC95686.1"/>
    <property type="molecule type" value="Genomic_DNA"/>
</dbReference>
<dbReference type="RefSeq" id="WP_079467815.1">
    <property type="nucleotide sequence ID" value="NZ_FUZZ01000001.1"/>
</dbReference>